<dbReference type="GO" id="GO:0008360">
    <property type="term" value="P:regulation of cell shape"/>
    <property type="evidence" value="ECO:0007669"/>
    <property type="project" value="UniProtKB-UniRule"/>
</dbReference>
<feature type="active site" description="Nucleophile" evidence="6">
    <location>
        <position position="362"/>
    </location>
</feature>
<dbReference type="UniPathway" id="UPA00219"/>
<dbReference type="GO" id="GO:0016740">
    <property type="term" value="F:transferase activity"/>
    <property type="evidence" value="ECO:0007669"/>
    <property type="project" value="UniProtKB-KW"/>
</dbReference>
<accession>A0A1M6SSM6</accession>
<dbReference type="PANTHER" id="PTHR30582:SF2">
    <property type="entry name" value="L,D-TRANSPEPTIDASE YCIB-RELATED"/>
    <property type="match status" value="1"/>
</dbReference>
<evidence type="ECO:0000256" key="1">
    <source>
        <dbReference type="ARBA" id="ARBA00004752"/>
    </source>
</evidence>
<gene>
    <name evidence="8" type="ORF">SAMN02745163_03864</name>
</gene>
<evidence type="ECO:0000256" key="6">
    <source>
        <dbReference type="PROSITE-ProRule" id="PRU01373"/>
    </source>
</evidence>
<dbReference type="OrthoDB" id="177750at2"/>
<dbReference type="AlphaFoldDB" id="A0A1M6SSM6"/>
<dbReference type="RefSeq" id="WP_072991962.1">
    <property type="nucleotide sequence ID" value="NZ_FQZB01000018.1"/>
</dbReference>
<protein>
    <submittedName>
        <fullName evidence="8">L,D-transpeptidase catalytic domain</fullName>
    </submittedName>
</protein>
<dbReference type="PANTHER" id="PTHR30582">
    <property type="entry name" value="L,D-TRANSPEPTIDASE"/>
    <property type="match status" value="1"/>
</dbReference>
<dbReference type="GO" id="GO:0018104">
    <property type="term" value="P:peptidoglycan-protein cross-linking"/>
    <property type="evidence" value="ECO:0007669"/>
    <property type="project" value="TreeGrafter"/>
</dbReference>
<dbReference type="EMBL" id="FQZB01000018">
    <property type="protein sequence ID" value="SHK47647.1"/>
    <property type="molecule type" value="Genomic_DNA"/>
</dbReference>
<dbReference type="CDD" id="cd16913">
    <property type="entry name" value="YkuD_like"/>
    <property type="match status" value="1"/>
</dbReference>
<keyword evidence="5 6" id="KW-0961">Cell wall biogenesis/degradation</keyword>
<keyword evidence="2" id="KW-0808">Transferase</keyword>
<keyword evidence="4 6" id="KW-0573">Peptidoglycan synthesis</keyword>
<dbReference type="GO" id="GO:0071972">
    <property type="term" value="F:peptidoglycan L,D-transpeptidase activity"/>
    <property type="evidence" value="ECO:0007669"/>
    <property type="project" value="TreeGrafter"/>
</dbReference>
<evidence type="ECO:0000259" key="7">
    <source>
        <dbReference type="PROSITE" id="PS52029"/>
    </source>
</evidence>
<reference evidence="8 9" key="1">
    <citation type="submission" date="2016-11" db="EMBL/GenBank/DDBJ databases">
        <authorList>
            <person name="Jaros S."/>
            <person name="Januszkiewicz K."/>
            <person name="Wedrychowicz H."/>
        </authorList>
    </citation>
    <scope>NUCLEOTIDE SEQUENCE [LARGE SCALE GENOMIC DNA]</scope>
    <source>
        <strain evidence="8 9">DSM 21758</strain>
    </source>
</reference>
<feature type="domain" description="L,D-TPase catalytic" evidence="7">
    <location>
        <begin position="265"/>
        <end position="386"/>
    </location>
</feature>
<dbReference type="InterPro" id="IPR038063">
    <property type="entry name" value="Transpep_catalytic_dom"/>
</dbReference>
<dbReference type="InterPro" id="IPR050979">
    <property type="entry name" value="LD-transpeptidase"/>
</dbReference>
<sequence>MFKNFKVKKKLIVSISVAILLVLSYLCFCITSYNKLLANFKNNFDNGDFVKANSILLNYKHFNLLKDFKLNKDLNIYFSNHIDNLNKELQEKNISEEFLISTLCEMDRYEVSIDKIKKTENSLPLFSKSKTNFEKGIQYFNDKKYTDALSSFNDVSQAYIDYNKSLDYAKKCTTFIKEDVLAEASSLADDKYYSKAITLIQDKLNLLKSDEDLKAKLSEYEEKKKEYLTASNQKAANDAKATAASLTVLTKDNINKFDLESNTKYLIFTNIATQKTYVFTGSKNKWNLAREFLCSTGIKGQDTPKGSFSVKNKGDWFFNEAISEGAKYWVGFMDNYLYHSYPMNKDQKITDKTLGKAASHGCIRLKTEDSKWLHDNIPMDTKVIIN</sequence>
<evidence type="ECO:0000256" key="3">
    <source>
        <dbReference type="ARBA" id="ARBA00022960"/>
    </source>
</evidence>
<dbReference type="Proteomes" id="UP000184310">
    <property type="component" value="Unassembled WGS sequence"/>
</dbReference>
<dbReference type="InterPro" id="IPR005490">
    <property type="entry name" value="LD_TPept_cat_dom"/>
</dbReference>
<dbReference type="Gene3D" id="2.40.440.10">
    <property type="entry name" value="L,D-transpeptidase catalytic domain-like"/>
    <property type="match status" value="1"/>
</dbReference>
<proteinExistence type="predicted"/>
<dbReference type="GO" id="GO:0071555">
    <property type="term" value="P:cell wall organization"/>
    <property type="evidence" value="ECO:0007669"/>
    <property type="project" value="UniProtKB-UniRule"/>
</dbReference>
<organism evidence="8 9">
    <name type="scientific">Clostridium cavendishii DSM 21758</name>
    <dbReference type="NCBI Taxonomy" id="1121302"/>
    <lineage>
        <taxon>Bacteria</taxon>
        <taxon>Bacillati</taxon>
        <taxon>Bacillota</taxon>
        <taxon>Clostridia</taxon>
        <taxon>Eubacteriales</taxon>
        <taxon>Clostridiaceae</taxon>
        <taxon>Clostridium</taxon>
    </lineage>
</organism>
<evidence type="ECO:0000313" key="9">
    <source>
        <dbReference type="Proteomes" id="UP000184310"/>
    </source>
</evidence>
<keyword evidence="9" id="KW-1185">Reference proteome</keyword>
<dbReference type="SUPFAM" id="SSF141523">
    <property type="entry name" value="L,D-transpeptidase catalytic domain-like"/>
    <property type="match status" value="1"/>
</dbReference>
<evidence type="ECO:0000256" key="4">
    <source>
        <dbReference type="ARBA" id="ARBA00022984"/>
    </source>
</evidence>
<dbReference type="PROSITE" id="PS52029">
    <property type="entry name" value="LD_TPASE"/>
    <property type="match status" value="1"/>
</dbReference>
<evidence type="ECO:0000256" key="2">
    <source>
        <dbReference type="ARBA" id="ARBA00022679"/>
    </source>
</evidence>
<evidence type="ECO:0000313" key="8">
    <source>
        <dbReference type="EMBL" id="SHK47647.1"/>
    </source>
</evidence>
<name>A0A1M6SSM6_9CLOT</name>
<dbReference type="GO" id="GO:0005576">
    <property type="term" value="C:extracellular region"/>
    <property type="evidence" value="ECO:0007669"/>
    <property type="project" value="TreeGrafter"/>
</dbReference>
<keyword evidence="3 6" id="KW-0133">Cell shape</keyword>
<feature type="active site" description="Proton donor/acceptor" evidence="6">
    <location>
        <position position="339"/>
    </location>
</feature>
<comment type="pathway">
    <text evidence="1 6">Cell wall biogenesis; peptidoglycan biosynthesis.</text>
</comment>
<dbReference type="Pfam" id="PF03734">
    <property type="entry name" value="YkuD"/>
    <property type="match status" value="1"/>
</dbReference>
<evidence type="ECO:0000256" key="5">
    <source>
        <dbReference type="ARBA" id="ARBA00023316"/>
    </source>
</evidence>